<feature type="domain" description="DUF58" evidence="1">
    <location>
        <begin position="165"/>
        <end position="350"/>
    </location>
</feature>
<name>A0A517YP46_9BACT</name>
<dbReference type="EMBL" id="CP036425">
    <property type="protein sequence ID" value="QDU31983.1"/>
    <property type="molecule type" value="Genomic_DNA"/>
</dbReference>
<dbReference type="OrthoDB" id="9780819at2"/>
<dbReference type="PANTHER" id="PTHR33608:SF7">
    <property type="entry name" value="DUF58 DOMAIN-CONTAINING PROTEIN"/>
    <property type="match status" value="1"/>
</dbReference>
<accession>A0A517YP46</accession>
<dbReference type="PANTHER" id="PTHR33608">
    <property type="entry name" value="BLL2464 PROTEIN"/>
    <property type="match status" value="1"/>
</dbReference>
<proteinExistence type="predicted"/>
<keyword evidence="3" id="KW-1185">Reference proteome</keyword>
<evidence type="ECO:0000259" key="1">
    <source>
        <dbReference type="Pfam" id="PF01882"/>
    </source>
</evidence>
<dbReference type="Proteomes" id="UP000317369">
    <property type="component" value="Chromosome"/>
</dbReference>
<organism evidence="2 3">
    <name type="scientific">Poriferisphaera corsica</name>
    <dbReference type="NCBI Taxonomy" id="2528020"/>
    <lineage>
        <taxon>Bacteria</taxon>
        <taxon>Pseudomonadati</taxon>
        <taxon>Planctomycetota</taxon>
        <taxon>Phycisphaerae</taxon>
        <taxon>Phycisphaerales</taxon>
        <taxon>Phycisphaeraceae</taxon>
        <taxon>Poriferisphaera</taxon>
    </lineage>
</organism>
<dbReference type="InterPro" id="IPR002881">
    <property type="entry name" value="DUF58"/>
</dbReference>
<evidence type="ECO:0000313" key="3">
    <source>
        <dbReference type="Proteomes" id="UP000317369"/>
    </source>
</evidence>
<dbReference type="Pfam" id="PF01882">
    <property type="entry name" value="DUF58"/>
    <property type="match status" value="2"/>
</dbReference>
<gene>
    <name evidence="2" type="ORF">KS4_00110</name>
</gene>
<dbReference type="KEGG" id="pcor:KS4_00110"/>
<dbReference type="AlphaFoldDB" id="A0A517YP46"/>
<dbReference type="RefSeq" id="WP_145072795.1">
    <property type="nucleotide sequence ID" value="NZ_CP036425.1"/>
</dbReference>
<evidence type="ECO:0000313" key="2">
    <source>
        <dbReference type="EMBL" id="QDU31983.1"/>
    </source>
</evidence>
<feature type="domain" description="DUF58" evidence="1">
    <location>
        <begin position="53"/>
        <end position="107"/>
    </location>
</feature>
<reference evidence="2 3" key="1">
    <citation type="submission" date="2019-02" db="EMBL/GenBank/DDBJ databases">
        <title>Deep-cultivation of Planctomycetes and their phenomic and genomic characterization uncovers novel biology.</title>
        <authorList>
            <person name="Wiegand S."/>
            <person name="Jogler M."/>
            <person name="Boedeker C."/>
            <person name="Pinto D."/>
            <person name="Vollmers J."/>
            <person name="Rivas-Marin E."/>
            <person name="Kohn T."/>
            <person name="Peeters S.H."/>
            <person name="Heuer A."/>
            <person name="Rast P."/>
            <person name="Oberbeckmann S."/>
            <person name="Bunk B."/>
            <person name="Jeske O."/>
            <person name="Meyerdierks A."/>
            <person name="Storesund J.E."/>
            <person name="Kallscheuer N."/>
            <person name="Luecker S."/>
            <person name="Lage O.M."/>
            <person name="Pohl T."/>
            <person name="Merkel B.J."/>
            <person name="Hornburger P."/>
            <person name="Mueller R.-W."/>
            <person name="Bruemmer F."/>
            <person name="Labrenz M."/>
            <person name="Spormann A.M."/>
            <person name="Op den Camp H."/>
            <person name="Overmann J."/>
            <person name="Amann R."/>
            <person name="Jetten M.S.M."/>
            <person name="Mascher T."/>
            <person name="Medema M.H."/>
            <person name="Devos D.P."/>
            <person name="Kaster A.-K."/>
            <person name="Ovreas L."/>
            <person name="Rohde M."/>
            <person name="Galperin M.Y."/>
            <person name="Jogler C."/>
        </authorList>
    </citation>
    <scope>NUCLEOTIDE SEQUENCE [LARGE SCALE GENOMIC DNA]</scope>
    <source>
        <strain evidence="2 3">KS4</strain>
    </source>
</reference>
<protein>
    <submittedName>
        <fullName evidence="2">VWA domain containing CoxE-like protein</fullName>
    </submittedName>
</protein>
<sequence length="393" mass="42735">MSDGMQGQMGYLDPRVIAEIGSLELRARMVVEGLVTGMHRSPVQGFSVEFAQHRQYAAGDDVRFLDWKVYGKTERLYLKQYHQETNLDLVVMLDVSESMGYAGRGQKIEAVDGGKSGLNKSGKSVVNYFTDKLSVAMGGADRALTGDSVGVGLSTGSVEGRGKVNSGAWGKYDYGATLASAVSYLALRQQDRVALSLLDEDGGKQVTRLSNKQGQWRTIVEQLEQARVGVCEKVSAGAMRSEGKKGGDVKQGEDGEGGFFDRAVRNLTRRSLVVLVSDLYMDVERLREAMARLSFGGHDLIVLQVVDGDEVDFGLADGVELIGLEGEGKLGVDPKGLRKAYMEAVARHDAAIDDVVRGFGYEVLRMRTDERFTGALRKFLSRRGAMVGVRGGR</sequence>